<proteinExistence type="predicted"/>
<evidence type="ECO:0000313" key="1">
    <source>
        <dbReference type="EMBL" id="CRK89091.1"/>
    </source>
</evidence>
<accession>A0A1J1HMC7</accession>
<protein>
    <submittedName>
        <fullName evidence="1">CLUMA_CG002796, isoform A</fullName>
    </submittedName>
</protein>
<evidence type="ECO:0000313" key="2">
    <source>
        <dbReference type="Proteomes" id="UP000183832"/>
    </source>
</evidence>
<organism evidence="1 2">
    <name type="scientific">Clunio marinus</name>
    <dbReference type="NCBI Taxonomy" id="568069"/>
    <lineage>
        <taxon>Eukaryota</taxon>
        <taxon>Metazoa</taxon>
        <taxon>Ecdysozoa</taxon>
        <taxon>Arthropoda</taxon>
        <taxon>Hexapoda</taxon>
        <taxon>Insecta</taxon>
        <taxon>Pterygota</taxon>
        <taxon>Neoptera</taxon>
        <taxon>Endopterygota</taxon>
        <taxon>Diptera</taxon>
        <taxon>Nematocera</taxon>
        <taxon>Chironomoidea</taxon>
        <taxon>Chironomidae</taxon>
        <taxon>Clunio</taxon>
    </lineage>
</organism>
<reference evidence="1 2" key="1">
    <citation type="submission" date="2015-04" db="EMBL/GenBank/DDBJ databases">
        <authorList>
            <person name="Syromyatnikov M.Y."/>
            <person name="Popov V.N."/>
        </authorList>
    </citation>
    <scope>NUCLEOTIDE SEQUENCE [LARGE SCALE GENOMIC DNA]</scope>
</reference>
<name>A0A1J1HMC7_9DIPT</name>
<keyword evidence="2" id="KW-1185">Reference proteome</keyword>
<sequence>MGMEDRKNLFDGVKSVTETNQLKEVFENYSCDIIYRLENILNVLNPTYVVFYDTLKAIAHFSGWLH</sequence>
<dbReference type="Proteomes" id="UP000183832">
    <property type="component" value="Unassembled WGS sequence"/>
</dbReference>
<gene>
    <name evidence="1" type="ORF">CLUMA_CG002796</name>
</gene>
<dbReference type="EMBL" id="CVRI01000010">
    <property type="protein sequence ID" value="CRK89091.1"/>
    <property type="molecule type" value="Genomic_DNA"/>
</dbReference>
<dbReference type="AlphaFoldDB" id="A0A1J1HMC7"/>